<organism evidence="1 2">
    <name type="scientific">Mesobacillus foraminis</name>
    <dbReference type="NCBI Taxonomy" id="279826"/>
    <lineage>
        <taxon>Bacteria</taxon>
        <taxon>Bacillati</taxon>
        <taxon>Bacillota</taxon>
        <taxon>Bacilli</taxon>
        <taxon>Bacillales</taxon>
        <taxon>Bacillaceae</taxon>
        <taxon>Mesobacillus</taxon>
    </lineage>
</organism>
<dbReference type="AlphaFoldDB" id="A0A4R2B7F6"/>
<protein>
    <submittedName>
        <fullName evidence="1">Uncharacterized protein</fullName>
    </submittedName>
</protein>
<sequence>MYRKNCERCGRPSFSSSEAGTWHCPVCGNDLTNYPFFDAETLEKLIILQKWRTQVYDKNHRVLK</sequence>
<reference evidence="1 2" key="1">
    <citation type="journal article" date="2015" name="Stand. Genomic Sci.">
        <title>Genomic Encyclopedia of Bacterial and Archaeal Type Strains, Phase III: the genomes of soil and plant-associated and newly described type strains.</title>
        <authorList>
            <person name="Whitman W.B."/>
            <person name="Woyke T."/>
            <person name="Klenk H.P."/>
            <person name="Zhou Y."/>
            <person name="Lilburn T.G."/>
            <person name="Beck B.J."/>
            <person name="De Vos P."/>
            <person name="Vandamme P."/>
            <person name="Eisen J.A."/>
            <person name="Garrity G."/>
            <person name="Hugenholtz P."/>
            <person name="Kyrpides N.C."/>
        </authorList>
    </citation>
    <scope>NUCLEOTIDE SEQUENCE [LARGE SCALE GENOMIC DNA]</scope>
    <source>
        <strain evidence="1 2">CV53</strain>
    </source>
</reference>
<proteinExistence type="predicted"/>
<keyword evidence="2" id="KW-1185">Reference proteome</keyword>
<dbReference type="OrthoDB" id="2376828at2"/>
<name>A0A4R2B7F6_9BACI</name>
<dbReference type="EMBL" id="SLVV01000011">
    <property type="protein sequence ID" value="TCN22273.1"/>
    <property type="molecule type" value="Genomic_DNA"/>
</dbReference>
<evidence type="ECO:0000313" key="1">
    <source>
        <dbReference type="EMBL" id="TCN22273.1"/>
    </source>
</evidence>
<dbReference type="RefSeq" id="WP_121610034.1">
    <property type="nucleotide sequence ID" value="NZ_CP033044.1"/>
</dbReference>
<comment type="caution">
    <text evidence="1">The sequence shown here is derived from an EMBL/GenBank/DDBJ whole genome shotgun (WGS) entry which is preliminary data.</text>
</comment>
<accession>A0A4R2B7F6</accession>
<dbReference type="Proteomes" id="UP000295689">
    <property type="component" value="Unassembled WGS sequence"/>
</dbReference>
<evidence type="ECO:0000313" key="2">
    <source>
        <dbReference type="Proteomes" id="UP000295689"/>
    </source>
</evidence>
<gene>
    <name evidence="1" type="ORF">EV146_111111</name>
</gene>